<keyword evidence="2" id="KW-1185">Reference proteome</keyword>
<gene>
    <name evidence="1" type="ORF">SAMN05444370_1342</name>
</gene>
<dbReference type="OrthoDB" id="7259263at2"/>
<evidence type="ECO:0000313" key="1">
    <source>
        <dbReference type="EMBL" id="SEB03336.1"/>
    </source>
</evidence>
<dbReference type="Proteomes" id="UP000198703">
    <property type="component" value="Unassembled WGS sequence"/>
</dbReference>
<dbReference type="EMBL" id="FNQM01000034">
    <property type="protein sequence ID" value="SEB03336.1"/>
    <property type="molecule type" value="Genomic_DNA"/>
</dbReference>
<evidence type="ECO:0000313" key="2">
    <source>
        <dbReference type="Proteomes" id="UP000198703"/>
    </source>
</evidence>
<accession>A0A1H4G131</accession>
<dbReference type="RefSeq" id="WP_093256504.1">
    <property type="nucleotide sequence ID" value="NZ_FNQM01000034.1"/>
</dbReference>
<sequence>MFVSIRRYRGVASAGALLRAIEAEFAPRLRAQPGFVAYYALDEGDGAFTTVSVFSTAAMAADTDAIAAAWLREQSPADPPVPVETAAGRLAVALPPVRG</sequence>
<evidence type="ECO:0008006" key="3">
    <source>
        <dbReference type="Google" id="ProtNLM"/>
    </source>
</evidence>
<dbReference type="STRING" id="89524.SAMN05444370_1342"/>
<organism evidence="1 2">
    <name type="scientific">Rubrimonas cliftonensis</name>
    <dbReference type="NCBI Taxonomy" id="89524"/>
    <lineage>
        <taxon>Bacteria</taxon>
        <taxon>Pseudomonadati</taxon>
        <taxon>Pseudomonadota</taxon>
        <taxon>Alphaproteobacteria</taxon>
        <taxon>Rhodobacterales</taxon>
        <taxon>Paracoccaceae</taxon>
        <taxon>Rubrimonas</taxon>
    </lineage>
</organism>
<protein>
    <recommendedName>
        <fullName evidence="3">Quinol monooxygenase YgiN</fullName>
    </recommendedName>
</protein>
<dbReference type="AlphaFoldDB" id="A0A1H4G131"/>
<reference evidence="1 2" key="1">
    <citation type="submission" date="2016-10" db="EMBL/GenBank/DDBJ databases">
        <authorList>
            <person name="de Groot N.N."/>
        </authorList>
    </citation>
    <scope>NUCLEOTIDE SEQUENCE [LARGE SCALE GENOMIC DNA]</scope>
    <source>
        <strain evidence="1 2">DSM 15345</strain>
    </source>
</reference>
<name>A0A1H4G131_9RHOB</name>
<proteinExistence type="predicted"/>